<gene>
    <name evidence="1" type="ORF">QFC20_007299</name>
</gene>
<accession>A0ACC2V0T6</accession>
<protein>
    <submittedName>
        <fullName evidence="1">Uncharacterized protein</fullName>
    </submittedName>
</protein>
<keyword evidence="2" id="KW-1185">Reference proteome</keyword>
<dbReference type="EMBL" id="JASBWS010000168">
    <property type="protein sequence ID" value="KAJ9092698.1"/>
    <property type="molecule type" value="Genomic_DNA"/>
</dbReference>
<organism evidence="1 2">
    <name type="scientific">Naganishia adeliensis</name>
    <dbReference type="NCBI Taxonomy" id="92952"/>
    <lineage>
        <taxon>Eukaryota</taxon>
        <taxon>Fungi</taxon>
        <taxon>Dikarya</taxon>
        <taxon>Basidiomycota</taxon>
        <taxon>Agaricomycotina</taxon>
        <taxon>Tremellomycetes</taxon>
        <taxon>Filobasidiales</taxon>
        <taxon>Filobasidiaceae</taxon>
        <taxon>Naganishia</taxon>
    </lineage>
</organism>
<reference evidence="1" key="1">
    <citation type="submission" date="2023-04" db="EMBL/GenBank/DDBJ databases">
        <title>Draft Genome sequencing of Naganishia species isolated from polar environments using Oxford Nanopore Technology.</title>
        <authorList>
            <person name="Leo P."/>
            <person name="Venkateswaran K."/>
        </authorList>
    </citation>
    <scope>NUCLEOTIDE SEQUENCE</scope>
    <source>
        <strain evidence="1">MNA-CCFEE 5262</strain>
    </source>
</reference>
<evidence type="ECO:0000313" key="1">
    <source>
        <dbReference type="EMBL" id="KAJ9092698.1"/>
    </source>
</evidence>
<proteinExistence type="predicted"/>
<evidence type="ECO:0000313" key="2">
    <source>
        <dbReference type="Proteomes" id="UP001230649"/>
    </source>
</evidence>
<sequence>MYDNYARWIAGSTLTAAKLLVSEPSSGDSDAEDDIKNYDAVINWEGGRHHALRDRCSGFCYVQDVVLGIDHLRRHGQPRIPTATPRKPRIMYLDLDVHFGDAPAAAFKHPYRYSSPMTASQKRQPRPTVMTLSIHHQSPGFFPSTPDADLTLCTTSTPCTVSIPLHRGASAPTYAHIWRTCIEPLRTAFQPDYVVLLLGMDALAGDALVDGAANWLTSGVGGVDWCVEQAMKWGVKLMVLGGGGYDRANTARGWAVVTSRLLDRPIPDDVPTHDYWPEYSPSFQMHVESTAAKDENDPAYLEHVQREIGGVAERIKEIFSS</sequence>
<comment type="caution">
    <text evidence="1">The sequence shown here is derived from an EMBL/GenBank/DDBJ whole genome shotgun (WGS) entry which is preliminary data.</text>
</comment>
<dbReference type="Proteomes" id="UP001230649">
    <property type="component" value="Unassembled WGS sequence"/>
</dbReference>
<name>A0ACC2V0T6_9TREE</name>